<evidence type="ECO:0000313" key="2">
    <source>
        <dbReference type="EMBL" id="HIX56347.1"/>
    </source>
</evidence>
<organism evidence="2 3">
    <name type="scientific">Candidatus Anaerobiospirillum pullistercoris</name>
    <dbReference type="NCBI Taxonomy" id="2838452"/>
    <lineage>
        <taxon>Bacteria</taxon>
        <taxon>Pseudomonadati</taxon>
        <taxon>Pseudomonadota</taxon>
        <taxon>Gammaproteobacteria</taxon>
        <taxon>Aeromonadales</taxon>
        <taxon>Succinivibrionaceae</taxon>
        <taxon>Anaerobiospirillum</taxon>
    </lineage>
</organism>
<dbReference type="AlphaFoldDB" id="A0A9D2AZV4"/>
<dbReference type="Pfam" id="PF10095">
    <property type="entry name" value="DUF2333"/>
    <property type="match status" value="1"/>
</dbReference>
<keyword evidence="1" id="KW-0812">Transmembrane</keyword>
<accession>A0A9D2AZV4</accession>
<proteinExistence type="predicted"/>
<reference evidence="2" key="2">
    <citation type="submission" date="2021-04" db="EMBL/GenBank/DDBJ databases">
        <authorList>
            <person name="Gilroy R."/>
        </authorList>
    </citation>
    <scope>NUCLEOTIDE SEQUENCE</scope>
    <source>
        <strain evidence="2">USASDec5-558</strain>
    </source>
</reference>
<comment type="caution">
    <text evidence="2">The sequence shown here is derived from an EMBL/GenBank/DDBJ whole genome shotgun (WGS) entry which is preliminary data.</text>
</comment>
<feature type="transmembrane region" description="Helical" evidence="1">
    <location>
        <begin position="21"/>
        <end position="40"/>
    </location>
</feature>
<dbReference type="EMBL" id="DXEV01000048">
    <property type="protein sequence ID" value="HIX56347.1"/>
    <property type="molecule type" value="Genomic_DNA"/>
</dbReference>
<sequence>MATQDKLEQLKNTKFSAVSGGLLGVVFLIVVYLLAVGLVSSPSTTPYKPQTLEASATDQERAAVIARGVTSALDQSLSTFFGWLPNDLLAPWVLDNTTSYQRGVIYATRPASDIVSQQVGRYGNRDTLDPRLANATSRFFSYSENVWGFLFVYDAEGKYKAGIKNWADWASSVGGTGKNAGVYNMRSDDVYNIIKYCVSMTEFALGVLNDNNMGHFQTDNSVYYAKGVCAVTANLFRALLAVDSSIYERGGAENVDEALNRFALIEEFNPIYVMAGGNKVGDAMMPNHVAALARHIDIVNNRLSDILATMAR</sequence>
<dbReference type="Proteomes" id="UP000886829">
    <property type="component" value="Unassembled WGS sequence"/>
</dbReference>
<name>A0A9D2AZV4_9GAMM</name>
<keyword evidence="1" id="KW-1133">Transmembrane helix</keyword>
<reference evidence="2" key="1">
    <citation type="journal article" date="2021" name="PeerJ">
        <title>Extensive microbial diversity within the chicken gut microbiome revealed by metagenomics and culture.</title>
        <authorList>
            <person name="Gilroy R."/>
            <person name="Ravi A."/>
            <person name="Getino M."/>
            <person name="Pursley I."/>
            <person name="Horton D.L."/>
            <person name="Alikhan N.F."/>
            <person name="Baker D."/>
            <person name="Gharbi K."/>
            <person name="Hall N."/>
            <person name="Watson M."/>
            <person name="Adriaenssens E.M."/>
            <person name="Foster-Nyarko E."/>
            <person name="Jarju S."/>
            <person name="Secka A."/>
            <person name="Antonio M."/>
            <person name="Oren A."/>
            <person name="Chaudhuri R.R."/>
            <person name="La Ragione R."/>
            <person name="Hildebrand F."/>
            <person name="Pallen M.J."/>
        </authorList>
    </citation>
    <scope>NUCLEOTIDE SEQUENCE</scope>
    <source>
        <strain evidence="2">USASDec5-558</strain>
    </source>
</reference>
<gene>
    <name evidence="2" type="ORF">H9850_02625</name>
</gene>
<evidence type="ECO:0000313" key="3">
    <source>
        <dbReference type="Proteomes" id="UP000886829"/>
    </source>
</evidence>
<keyword evidence="1" id="KW-0472">Membrane</keyword>
<dbReference type="InterPro" id="IPR016936">
    <property type="entry name" value="UCP029693"/>
</dbReference>
<protein>
    <submittedName>
        <fullName evidence="2">DUF2333 family protein</fullName>
    </submittedName>
</protein>
<evidence type="ECO:0000256" key="1">
    <source>
        <dbReference type="SAM" id="Phobius"/>
    </source>
</evidence>